<reference evidence="5 6" key="1">
    <citation type="submission" date="2020-05" db="EMBL/GenBank/DDBJ databases">
        <title>Genome Sequencing of Type Strains.</title>
        <authorList>
            <person name="Lemaire J.F."/>
            <person name="Inderbitzin P."/>
            <person name="Gregorio O.A."/>
            <person name="Collins S.B."/>
            <person name="Wespe N."/>
            <person name="Knight-Connoni V."/>
        </authorList>
    </citation>
    <scope>NUCLEOTIDE SEQUENCE [LARGE SCALE GENOMIC DNA]</scope>
    <source>
        <strain evidence="5 6">ATCC 19096</strain>
    </source>
</reference>
<evidence type="ECO:0000256" key="3">
    <source>
        <dbReference type="ARBA" id="ARBA00022801"/>
    </source>
</evidence>
<organism evidence="5 6">
    <name type="scientific">Curtobacterium pusillum</name>
    <dbReference type="NCBI Taxonomy" id="69373"/>
    <lineage>
        <taxon>Bacteria</taxon>
        <taxon>Bacillati</taxon>
        <taxon>Actinomycetota</taxon>
        <taxon>Actinomycetes</taxon>
        <taxon>Micrococcales</taxon>
        <taxon>Microbacteriaceae</taxon>
        <taxon>Curtobacterium</taxon>
    </lineage>
</organism>
<dbReference type="GO" id="GO:0006508">
    <property type="term" value="P:proteolysis"/>
    <property type="evidence" value="ECO:0007669"/>
    <property type="project" value="UniProtKB-KW"/>
</dbReference>
<dbReference type="InterPro" id="IPR006433">
    <property type="entry name" value="Prohead_protease"/>
</dbReference>
<dbReference type="InterPro" id="IPR054613">
    <property type="entry name" value="Peptidase_S78_dom"/>
</dbReference>
<protein>
    <submittedName>
        <fullName evidence="5">HK97 family phage prohead protease</fullName>
    </submittedName>
</protein>
<evidence type="ECO:0000256" key="2">
    <source>
        <dbReference type="ARBA" id="ARBA00022670"/>
    </source>
</evidence>
<keyword evidence="1" id="KW-1188">Viral release from host cell</keyword>
<keyword evidence="3" id="KW-0378">Hydrolase</keyword>
<dbReference type="NCBIfam" id="TIGR01543">
    <property type="entry name" value="proheadase_HK97"/>
    <property type="match status" value="1"/>
</dbReference>
<evidence type="ECO:0000259" key="4">
    <source>
        <dbReference type="Pfam" id="PF04586"/>
    </source>
</evidence>
<sequence>MPEPRMHRRAATTDTQMHHREMHVRAVNTDERTVTGIAVPWDSPASISDWFGSYTEQFARGSVQDSDDALLYWRHTDPIGRIVSHRDTDAGWEVTARISETPLGDDAYTLLRDGVVRSMSVGFYPITTEIDDETGDVTRVAVRVGEVSLVPMPAYDGAEITDVRHRQTAPNTPTGDPVDPEEFQRMLDTALQQERAETGRQFDALTARIGETRTATEPADTRSAGQVLQALVRGDSATIESYEGLLARAYDGGVLADDGTLRPAWVGDLTRLIDDNSILSGLFSTGTLPAEGETIEYGQLGTNTVKVDVQENEGDDLPYGKVTVTTRNAPVVTVGGYTKLSRQAIERSSVNLLDTNLRALAIEAGRRKNIMLRAGVAKLRAKQIAADSADKRSTVTVADQSKFTQWVGGIIDAAGIYEDQGLSLDALLVDKDTFKTLAAITDTTGRPLMVVYGEGVNAVGVVSPAALGGNLAGVIVRVDPKQATTTPQFVNKLALRAYNSPIVRLTDSNIVNLTEAYSVYFYSALADEVPGGLVPVVTADPVAAGA</sequence>
<evidence type="ECO:0000256" key="1">
    <source>
        <dbReference type="ARBA" id="ARBA00022612"/>
    </source>
</evidence>
<gene>
    <name evidence="5" type="ORF">HP507_02510</name>
</gene>
<proteinExistence type="predicted"/>
<dbReference type="RefSeq" id="WP_175350283.1">
    <property type="nucleotide sequence ID" value="NZ_BAAAWQ010000001.1"/>
</dbReference>
<feature type="domain" description="Prohead serine protease" evidence="4">
    <location>
        <begin position="22"/>
        <end position="166"/>
    </location>
</feature>
<comment type="caution">
    <text evidence="5">The sequence shown here is derived from an EMBL/GenBank/DDBJ whole genome shotgun (WGS) entry which is preliminary data.</text>
</comment>
<evidence type="ECO:0000313" key="5">
    <source>
        <dbReference type="EMBL" id="NUU12715.1"/>
    </source>
</evidence>
<dbReference type="SUPFAM" id="SSF56563">
    <property type="entry name" value="Major capsid protein gp5"/>
    <property type="match status" value="1"/>
</dbReference>
<accession>A0ABX2M470</accession>
<keyword evidence="2 5" id="KW-0645">Protease</keyword>
<dbReference type="GO" id="GO:0008233">
    <property type="term" value="F:peptidase activity"/>
    <property type="evidence" value="ECO:0007669"/>
    <property type="project" value="UniProtKB-KW"/>
</dbReference>
<dbReference type="Pfam" id="PF04586">
    <property type="entry name" value="Peptidase_S78"/>
    <property type="match status" value="1"/>
</dbReference>
<name>A0ABX2M470_9MICO</name>
<keyword evidence="6" id="KW-1185">Reference proteome</keyword>
<dbReference type="EMBL" id="JABMCE010000049">
    <property type="protein sequence ID" value="NUU12715.1"/>
    <property type="molecule type" value="Genomic_DNA"/>
</dbReference>
<evidence type="ECO:0000313" key="6">
    <source>
        <dbReference type="Proteomes" id="UP000573001"/>
    </source>
</evidence>
<dbReference type="Proteomes" id="UP000573001">
    <property type="component" value="Unassembled WGS sequence"/>
</dbReference>